<keyword evidence="2" id="KW-0472">Membrane</keyword>
<keyword evidence="4" id="KW-1185">Reference proteome</keyword>
<keyword evidence="2" id="KW-0564">Palmitate</keyword>
<reference evidence="3 4" key="1">
    <citation type="submission" date="2019-01" db="EMBL/GenBank/DDBJ databases">
        <authorList>
            <person name="Chen W.-M."/>
        </authorList>
    </citation>
    <scope>NUCLEOTIDE SEQUENCE [LARGE SCALE GENOMIC DNA]</scope>
    <source>
        <strain evidence="3 4">TLA-22</strain>
    </source>
</reference>
<evidence type="ECO:0000256" key="2">
    <source>
        <dbReference type="RuleBase" id="RU362097"/>
    </source>
</evidence>
<keyword evidence="2" id="KW-1134">Transmembrane beta strand</keyword>
<evidence type="ECO:0000313" key="3">
    <source>
        <dbReference type="EMBL" id="RVT39455.1"/>
    </source>
</evidence>
<dbReference type="GO" id="GO:0005886">
    <property type="term" value="C:plasma membrane"/>
    <property type="evidence" value="ECO:0007669"/>
    <property type="project" value="UniProtKB-SubCell"/>
</dbReference>
<gene>
    <name evidence="3" type="ORF">ENE74_15555</name>
</gene>
<feature type="chain" id="PRO_5018824209" evidence="2">
    <location>
        <begin position="19"/>
        <end position="480"/>
    </location>
</feature>
<protein>
    <submittedName>
        <fullName evidence="3">Efflux transporter outer membrane subunit</fullName>
    </submittedName>
</protein>
<dbReference type="EMBL" id="RZUL01000007">
    <property type="protein sequence ID" value="RVT39455.1"/>
    <property type="molecule type" value="Genomic_DNA"/>
</dbReference>
<dbReference type="Gene3D" id="1.20.1600.10">
    <property type="entry name" value="Outer membrane efflux proteins (OEP)"/>
    <property type="match status" value="1"/>
</dbReference>
<comment type="similarity">
    <text evidence="1 2">Belongs to the outer membrane factor (OMF) (TC 1.B.17) family.</text>
</comment>
<dbReference type="GO" id="GO:0015562">
    <property type="term" value="F:efflux transmembrane transporter activity"/>
    <property type="evidence" value="ECO:0007669"/>
    <property type="project" value="InterPro"/>
</dbReference>
<comment type="caution">
    <text evidence="3">The sequence shown here is derived from an EMBL/GenBank/DDBJ whole genome shotgun (WGS) entry which is preliminary data.</text>
</comment>
<dbReference type="NCBIfam" id="TIGR01845">
    <property type="entry name" value="outer_NodT"/>
    <property type="match status" value="1"/>
</dbReference>
<dbReference type="InterPro" id="IPR010131">
    <property type="entry name" value="MdtP/NodT-like"/>
</dbReference>
<dbReference type="PANTHER" id="PTHR30203:SF32">
    <property type="entry name" value="CATION EFFLUX SYSTEM PROTEIN CUSC"/>
    <property type="match status" value="1"/>
</dbReference>
<dbReference type="PROSITE" id="PS51257">
    <property type="entry name" value="PROKAR_LIPOPROTEIN"/>
    <property type="match status" value="1"/>
</dbReference>
<dbReference type="PANTHER" id="PTHR30203">
    <property type="entry name" value="OUTER MEMBRANE CATION EFFLUX PROTEIN"/>
    <property type="match status" value="1"/>
</dbReference>
<feature type="signal peptide" evidence="2">
    <location>
        <begin position="1"/>
        <end position="18"/>
    </location>
</feature>
<dbReference type="RefSeq" id="WP_127691817.1">
    <property type="nucleotide sequence ID" value="NZ_RZUL01000007.1"/>
</dbReference>
<comment type="subcellular location">
    <subcellularLocation>
        <location evidence="2">Cell membrane</location>
        <topology evidence="2">Lipid-anchor</topology>
    </subcellularLocation>
</comment>
<sequence length="480" mass="50282">MKRMALTLVMLAAGCSMAPKYVQPVAPVPASWPVGDAYLAQSEAALPRLSYRDIFTDGRLQQIVEQALVNNRDIRIAAANIATARAQYRINRANILPEIAASAGYTYSESNNAGGSTGGTGFSSSGSRYTADLGTTAFELDLFGRLRSLSDAALQRYFATEAAARATRLTLVGDIADAWLTYAADQSLLAIARDTVISAERSVRLTRMRLEGGIAPRTDLRQAEQILATARADVALQTTALAQDVNALQLLVGAPVDPALLPQSMEDAAAGVRALPAGLDSGILLRRPDVVQAEYELRAANAEIGAARAALFPRISLTGLASLASTALSSLFTGGAFSWSAGADASYSIFSAGGLRAGLAQSKAQRDAALATYEKAIQSAFRDVADGLARRGTIADQLAANRAQAEAAADSYRLTDARYRGGIDSFLASLDAQRSLYSAQRGYVGTQLVGASNLVSLYRALGGDMLLSADGASSADAVRP</sequence>
<evidence type="ECO:0000313" key="4">
    <source>
        <dbReference type="Proteomes" id="UP000282977"/>
    </source>
</evidence>
<dbReference type="InterPro" id="IPR003423">
    <property type="entry name" value="OMP_efflux"/>
</dbReference>
<dbReference type="SUPFAM" id="SSF56954">
    <property type="entry name" value="Outer membrane efflux proteins (OEP)"/>
    <property type="match status" value="1"/>
</dbReference>
<proteinExistence type="inferred from homology"/>
<evidence type="ECO:0000256" key="1">
    <source>
        <dbReference type="ARBA" id="ARBA00007613"/>
    </source>
</evidence>
<accession>A0A437J4A7</accession>
<organism evidence="3 4">
    <name type="scientific">Sphingobium algorifonticola</name>
    <dbReference type="NCBI Taxonomy" id="2008318"/>
    <lineage>
        <taxon>Bacteria</taxon>
        <taxon>Pseudomonadati</taxon>
        <taxon>Pseudomonadota</taxon>
        <taxon>Alphaproteobacteria</taxon>
        <taxon>Sphingomonadales</taxon>
        <taxon>Sphingomonadaceae</taxon>
        <taxon>Sphingobium</taxon>
    </lineage>
</organism>
<dbReference type="AlphaFoldDB" id="A0A437J4A7"/>
<dbReference type="OrthoDB" id="7181739at2"/>
<dbReference type="Gene3D" id="2.20.200.10">
    <property type="entry name" value="Outer membrane efflux proteins (OEP)"/>
    <property type="match status" value="1"/>
</dbReference>
<dbReference type="Proteomes" id="UP000282977">
    <property type="component" value="Unassembled WGS sequence"/>
</dbReference>
<name>A0A437J4A7_9SPHN</name>
<dbReference type="Pfam" id="PF02321">
    <property type="entry name" value="OEP"/>
    <property type="match status" value="2"/>
</dbReference>
<keyword evidence="2" id="KW-0812">Transmembrane</keyword>
<keyword evidence="2" id="KW-0449">Lipoprotein</keyword>
<keyword evidence="2" id="KW-0732">Signal</keyword>